<keyword evidence="3" id="KW-1185">Reference proteome</keyword>
<protein>
    <recommendedName>
        <fullName evidence="1">DUF1540 domain-containing protein</fullName>
    </recommendedName>
</protein>
<dbReference type="Proteomes" id="UP000593890">
    <property type="component" value="Chromosome"/>
</dbReference>
<dbReference type="RefSeq" id="WP_090264551.1">
    <property type="nucleotide sequence ID" value="NZ_AP023321.1"/>
</dbReference>
<feature type="domain" description="DUF1540" evidence="1">
    <location>
        <begin position="15"/>
        <end position="54"/>
    </location>
</feature>
<gene>
    <name evidence="2" type="ORF">C12CBH8_17280</name>
</gene>
<dbReference type="EMBL" id="AP023321">
    <property type="protein sequence ID" value="BCI61089.1"/>
    <property type="molecule type" value="Genomic_DNA"/>
</dbReference>
<proteinExistence type="predicted"/>
<accession>A0A7I8D6I2</accession>
<dbReference type="KEGG" id="sman:C12CBH8_17280"/>
<dbReference type="Pfam" id="PF07561">
    <property type="entry name" value="DUF1540"/>
    <property type="match status" value="1"/>
</dbReference>
<reference evidence="3" key="1">
    <citation type="submission" date="2020-07" db="EMBL/GenBank/DDBJ databases">
        <title>Complete genome sequencing of Clostridia bacterium strain 12CBH8.</title>
        <authorList>
            <person name="Sakamoto M."/>
            <person name="Murakami T."/>
            <person name="Mori H."/>
        </authorList>
    </citation>
    <scope>NUCLEOTIDE SEQUENCE [LARGE SCALE GENOMIC DNA]</scope>
    <source>
        <strain evidence="3">12CBH8</strain>
    </source>
</reference>
<dbReference type="InterPro" id="IPR011437">
    <property type="entry name" value="DUF1540"/>
</dbReference>
<name>A0A7I8D6I2_9FIRM</name>
<dbReference type="AlphaFoldDB" id="A0A7I8D6I2"/>
<evidence type="ECO:0000313" key="3">
    <source>
        <dbReference type="Proteomes" id="UP000593890"/>
    </source>
</evidence>
<evidence type="ECO:0000259" key="1">
    <source>
        <dbReference type="Pfam" id="PF07561"/>
    </source>
</evidence>
<sequence>MHETQKQDCHCIQGIHCEVKNCVYHQKDDKCEAGKITVGPTFAVSSADTICSTFKAK</sequence>
<organism evidence="2 3">
    <name type="scientific">Solibaculum mannosilyticum</name>
    <dbReference type="NCBI Taxonomy" id="2780922"/>
    <lineage>
        <taxon>Bacteria</taxon>
        <taxon>Bacillati</taxon>
        <taxon>Bacillota</taxon>
        <taxon>Clostridia</taxon>
        <taxon>Eubacteriales</taxon>
        <taxon>Oscillospiraceae</taxon>
        <taxon>Solibaculum</taxon>
    </lineage>
</organism>
<evidence type="ECO:0000313" key="2">
    <source>
        <dbReference type="EMBL" id="BCI61089.1"/>
    </source>
</evidence>